<evidence type="ECO:0000313" key="4">
    <source>
        <dbReference type="Proteomes" id="UP000279841"/>
    </source>
</evidence>
<dbReference type="CDD" id="cd09872">
    <property type="entry name" value="PIN_Sll0205-like"/>
    <property type="match status" value="1"/>
</dbReference>
<dbReference type="Gene3D" id="3.40.50.1010">
    <property type="entry name" value="5'-nuclease"/>
    <property type="match status" value="1"/>
</dbReference>
<dbReference type="Proteomes" id="UP000825379">
    <property type="component" value="Plasmid pAA1-1b"/>
</dbReference>
<geneLocation type="plasmid" evidence="2 5">
    <name>pAA1-1b</name>
</geneLocation>
<proteinExistence type="predicted"/>
<dbReference type="EMBL" id="AP024927">
    <property type="protein sequence ID" value="BCZ88102.1"/>
    <property type="molecule type" value="Genomic_DNA"/>
</dbReference>
<reference evidence="3 4" key="1">
    <citation type="submission" date="2018-10" db="EMBL/GenBank/DDBJ databases">
        <authorList>
            <person name="Peiro R."/>
            <person name="Begona"/>
            <person name="Cbmso G."/>
            <person name="Lopez M."/>
            <person name="Gonzalez S."/>
            <person name="Sacristan E."/>
            <person name="Castillo E."/>
        </authorList>
    </citation>
    <scope>NUCLEOTIDE SEQUENCE [LARGE SCALE GENOMIC DNA]</scope>
    <source>
        <strain evidence="3">TTHNAR1</strain>
        <plasmid evidence="4">4</plasmid>
    </source>
</reference>
<dbReference type="Proteomes" id="UP000279841">
    <property type="component" value="Plasmid 4"/>
</dbReference>
<dbReference type="InterPro" id="IPR029060">
    <property type="entry name" value="PIN-like_dom_sf"/>
</dbReference>
<dbReference type="InterPro" id="IPR002716">
    <property type="entry name" value="PIN_dom"/>
</dbReference>
<evidence type="ECO:0000313" key="5">
    <source>
        <dbReference type="Proteomes" id="UP000825379"/>
    </source>
</evidence>
<dbReference type="InterPro" id="IPR041705">
    <property type="entry name" value="PIN_Sll0205"/>
</dbReference>
<sequence length="124" mass="14171">MNLLLDSHILLWWLADDPRLSRKARRFIERADVVYVSAATTWELALKASLGKLKMPEGFVETVEEEGFTHLPVTPVHAMAVRALPWHHRDPFDRLLVAQAAVEGLRLLTAEPLLARYGRHVWVV</sequence>
<reference evidence="2" key="2">
    <citation type="submission" date="2021-07" db="EMBL/GenBank/DDBJ databases">
        <title>Complete genome sequences of four Thermus thermophilus strains isolated from Arima Hot Spring in Japan.</title>
        <authorList>
            <person name="Tomariguchi N."/>
            <person name="Ueno Y."/>
            <person name="Miyazaki K."/>
        </authorList>
    </citation>
    <scope>NUCLEOTIDE SEQUENCE</scope>
    <source>
        <strain evidence="2">AA1-1</strain>
        <plasmid evidence="2">pAA1-1b</plasmid>
    </source>
</reference>
<name>A0A3P4AUF3_THETH</name>
<organism evidence="3 4">
    <name type="scientific">Thermus thermophilus</name>
    <dbReference type="NCBI Taxonomy" id="274"/>
    <lineage>
        <taxon>Bacteria</taxon>
        <taxon>Thermotogati</taxon>
        <taxon>Deinococcota</taxon>
        <taxon>Deinococci</taxon>
        <taxon>Thermales</taxon>
        <taxon>Thermaceae</taxon>
        <taxon>Thermus</taxon>
    </lineage>
</organism>
<dbReference type="SUPFAM" id="SSF88723">
    <property type="entry name" value="PIN domain-like"/>
    <property type="match status" value="1"/>
</dbReference>
<accession>A0A3P4AUF3</accession>
<evidence type="ECO:0000259" key="1">
    <source>
        <dbReference type="Pfam" id="PF01850"/>
    </source>
</evidence>
<dbReference type="PANTHER" id="PTHR36173:SF2">
    <property type="entry name" value="RIBONUCLEASE VAPC16"/>
    <property type="match status" value="1"/>
</dbReference>
<evidence type="ECO:0000313" key="3">
    <source>
        <dbReference type="EMBL" id="VCU54765.1"/>
    </source>
</evidence>
<feature type="domain" description="PIN" evidence="1">
    <location>
        <begin position="4"/>
        <end position="117"/>
    </location>
</feature>
<dbReference type="PANTHER" id="PTHR36173">
    <property type="entry name" value="RIBONUCLEASE VAPC16-RELATED"/>
    <property type="match status" value="1"/>
</dbReference>
<dbReference type="InterPro" id="IPR052919">
    <property type="entry name" value="TA_system_RNase"/>
</dbReference>
<evidence type="ECO:0000313" key="2">
    <source>
        <dbReference type="EMBL" id="BCZ88102.1"/>
    </source>
</evidence>
<dbReference type="RefSeq" id="WP_014511204.1">
    <property type="nucleotide sequence ID" value="NZ_AP019793.1"/>
</dbReference>
<keyword evidence="3" id="KW-0614">Plasmid</keyword>
<dbReference type="AlphaFoldDB" id="A0A3P4AUF3"/>
<protein>
    <submittedName>
        <fullName evidence="3">Ribonuclease VapC22</fullName>
    </submittedName>
    <submittedName>
        <fullName evidence="2">Twitching motility protein PilT</fullName>
    </submittedName>
</protein>
<gene>
    <name evidence="2" type="ORF">TthAA11_22840</name>
    <name evidence="3" type="ORF">TTHNP4_00173</name>
</gene>
<dbReference type="Pfam" id="PF01850">
    <property type="entry name" value="PIN"/>
    <property type="match status" value="1"/>
</dbReference>
<geneLocation type="plasmid" evidence="3 4">
    <name>4</name>
</geneLocation>
<dbReference type="EMBL" id="LR027520">
    <property type="protein sequence ID" value="VCU54765.1"/>
    <property type="molecule type" value="Genomic_DNA"/>
</dbReference>